<evidence type="ECO:0000256" key="3">
    <source>
        <dbReference type="ARBA" id="ARBA00022723"/>
    </source>
</evidence>
<dbReference type="Proteomes" id="UP000199580">
    <property type="component" value="Unassembled WGS sequence"/>
</dbReference>
<dbReference type="HAMAP" id="MF_00336">
    <property type="entry name" value="BioD"/>
    <property type="match status" value="1"/>
</dbReference>
<evidence type="ECO:0000256" key="7">
    <source>
        <dbReference type="ARBA" id="ARBA00022842"/>
    </source>
</evidence>
<dbReference type="PANTHER" id="PTHR43210">
    <property type="entry name" value="DETHIOBIOTIN SYNTHETASE"/>
    <property type="match status" value="1"/>
</dbReference>
<keyword evidence="6 9" id="KW-0067">ATP-binding</keyword>
<keyword evidence="7 9" id="KW-0460">Magnesium</keyword>
<name>A0A1G8THK6_9FLAO</name>
<evidence type="ECO:0000256" key="6">
    <source>
        <dbReference type="ARBA" id="ARBA00022840"/>
    </source>
</evidence>
<keyword evidence="4 9" id="KW-0547">Nucleotide-binding</keyword>
<evidence type="ECO:0000256" key="2">
    <source>
        <dbReference type="ARBA" id="ARBA00022598"/>
    </source>
</evidence>
<evidence type="ECO:0000256" key="4">
    <source>
        <dbReference type="ARBA" id="ARBA00022741"/>
    </source>
</evidence>
<keyword evidence="2 9" id="KW-0436">Ligase</keyword>
<sequence length="241" mass="26856">MSKIIIKPNMLLQSRFCFGQCYNSCLSLCGKQHYMKIFITGISTDVGKTITSAIVTEALEADYWKPIQAGDLDQSDSHKIKSYLSNLKTKIHPNSYALNTPASPHLAAEIDGIVIDIQKITEPETQNHLVIEGAGGLFVPLNKTETIADLIKPDYKVIVVSRHYLGSINHTLLTIEALQHRNIKVAGIIFSGDENPATESLILNKTGVKMIGRIQEEPYFDKNVIAEYADLFREKLLNLDQ</sequence>
<evidence type="ECO:0000256" key="5">
    <source>
        <dbReference type="ARBA" id="ARBA00022756"/>
    </source>
</evidence>
<dbReference type="NCBIfam" id="TIGR00347">
    <property type="entry name" value="bioD"/>
    <property type="match status" value="1"/>
</dbReference>
<protein>
    <recommendedName>
        <fullName evidence="9">ATP-dependent dethiobiotin synthetase BioD</fullName>
        <ecNumber evidence="9">6.3.3.3</ecNumber>
    </recommendedName>
    <alternativeName>
        <fullName evidence="9">DTB synthetase</fullName>
        <shortName evidence="9">DTBS</shortName>
    </alternativeName>
    <alternativeName>
        <fullName evidence="9">Dethiobiotin synthase</fullName>
    </alternativeName>
</protein>
<feature type="binding site" evidence="9">
    <location>
        <position position="76"/>
    </location>
    <ligand>
        <name>ATP</name>
        <dbReference type="ChEBI" id="CHEBI:30616"/>
    </ligand>
</feature>
<evidence type="ECO:0000256" key="9">
    <source>
        <dbReference type="HAMAP-Rule" id="MF_00336"/>
    </source>
</evidence>
<proteinExistence type="inferred from homology"/>
<dbReference type="CDD" id="cd03109">
    <property type="entry name" value="DTBS"/>
    <property type="match status" value="1"/>
</dbReference>
<dbReference type="AlphaFoldDB" id="A0A1G8THK6"/>
<dbReference type="Pfam" id="PF13500">
    <property type="entry name" value="AAA_26"/>
    <property type="match status" value="1"/>
</dbReference>
<evidence type="ECO:0000313" key="11">
    <source>
        <dbReference type="Proteomes" id="UP000199580"/>
    </source>
</evidence>
<keyword evidence="1 9" id="KW-0963">Cytoplasm</keyword>
<dbReference type="EC" id="6.3.3.3" evidence="9"/>
<comment type="catalytic activity">
    <reaction evidence="9">
        <text>(7R,8S)-7,8-diammoniononanoate + CO2 + ATP = (4R,5S)-dethiobiotin + ADP + phosphate + 3 H(+)</text>
        <dbReference type="Rhea" id="RHEA:15805"/>
        <dbReference type="ChEBI" id="CHEBI:15378"/>
        <dbReference type="ChEBI" id="CHEBI:16526"/>
        <dbReference type="ChEBI" id="CHEBI:30616"/>
        <dbReference type="ChEBI" id="CHEBI:43474"/>
        <dbReference type="ChEBI" id="CHEBI:149469"/>
        <dbReference type="ChEBI" id="CHEBI:149473"/>
        <dbReference type="ChEBI" id="CHEBI:456216"/>
        <dbReference type="EC" id="6.3.3.3"/>
    </reaction>
</comment>
<dbReference type="GO" id="GO:0004141">
    <property type="term" value="F:dethiobiotin synthase activity"/>
    <property type="evidence" value="ECO:0007669"/>
    <property type="project" value="UniProtKB-UniRule"/>
</dbReference>
<keyword evidence="3 9" id="KW-0479">Metal-binding</keyword>
<accession>A0A1G8THK6</accession>
<dbReference type="GO" id="GO:0009102">
    <property type="term" value="P:biotin biosynthetic process"/>
    <property type="evidence" value="ECO:0007669"/>
    <property type="project" value="UniProtKB-UniRule"/>
</dbReference>
<comment type="catalytic activity">
    <reaction evidence="8">
        <text>(7R,8S)-8-amino-7-(carboxyamino)nonanoate + ATP = (4R,5S)-dethiobiotin + ADP + phosphate + H(+)</text>
        <dbReference type="Rhea" id="RHEA:63684"/>
        <dbReference type="ChEBI" id="CHEBI:15378"/>
        <dbReference type="ChEBI" id="CHEBI:30616"/>
        <dbReference type="ChEBI" id="CHEBI:43474"/>
        <dbReference type="ChEBI" id="CHEBI:149470"/>
        <dbReference type="ChEBI" id="CHEBI:149473"/>
        <dbReference type="ChEBI" id="CHEBI:456216"/>
    </reaction>
</comment>
<dbReference type="InterPro" id="IPR027417">
    <property type="entry name" value="P-loop_NTPase"/>
</dbReference>
<dbReference type="STRING" id="1128970.SAMN04487935_0986"/>
<dbReference type="GO" id="GO:0005829">
    <property type="term" value="C:cytosol"/>
    <property type="evidence" value="ECO:0007669"/>
    <property type="project" value="TreeGrafter"/>
</dbReference>
<feature type="binding site" evidence="9">
    <location>
        <begin position="45"/>
        <end position="50"/>
    </location>
    <ligand>
        <name>ATP</name>
        <dbReference type="ChEBI" id="CHEBI:30616"/>
    </ligand>
</feature>
<dbReference type="InterPro" id="IPR004472">
    <property type="entry name" value="DTB_synth_BioD"/>
</dbReference>
<reference evidence="10 11" key="1">
    <citation type="submission" date="2016-10" db="EMBL/GenBank/DDBJ databases">
        <authorList>
            <person name="de Groot N.N."/>
        </authorList>
    </citation>
    <scope>NUCLEOTIDE SEQUENCE [LARGE SCALE GENOMIC DNA]</scope>
    <source>
        <strain evidence="10 11">CGMCC 1.10076</strain>
    </source>
</reference>
<evidence type="ECO:0000256" key="8">
    <source>
        <dbReference type="ARBA" id="ARBA00047386"/>
    </source>
</evidence>
<feature type="binding site" evidence="9">
    <location>
        <position position="49"/>
    </location>
    <ligand>
        <name>Mg(2+)</name>
        <dbReference type="ChEBI" id="CHEBI:18420"/>
    </ligand>
</feature>
<dbReference type="EMBL" id="FNEZ01000001">
    <property type="protein sequence ID" value="SDJ41059.1"/>
    <property type="molecule type" value="Genomic_DNA"/>
</dbReference>
<comment type="similarity">
    <text evidence="9">Belongs to the dethiobiotin synthetase family.</text>
</comment>
<comment type="subunit">
    <text evidence="9">Homodimer.</text>
</comment>
<feature type="binding site" evidence="9">
    <location>
        <begin position="132"/>
        <end position="135"/>
    </location>
    <ligand>
        <name>ATP</name>
        <dbReference type="ChEBI" id="CHEBI:30616"/>
    </ligand>
</feature>
<comment type="caution">
    <text evidence="9">Lacks conserved residue(s) required for the propagation of feature annotation.</text>
</comment>
<feature type="binding site" evidence="9">
    <location>
        <position position="132"/>
    </location>
    <ligand>
        <name>Mg(2+)</name>
        <dbReference type="ChEBI" id="CHEBI:18420"/>
    </ligand>
</feature>
<feature type="active site" evidence="9">
    <location>
        <position position="65"/>
    </location>
</feature>
<dbReference type="GO" id="GO:0005524">
    <property type="term" value="F:ATP binding"/>
    <property type="evidence" value="ECO:0007669"/>
    <property type="project" value="UniProtKB-UniRule"/>
</dbReference>
<dbReference type="GO" id="GO:0000287">
    <property type="term" value="F:magnesium ion binding"/>
    <property type="evidence" value="ECO:0007669"/>
    <property type="project" value="UniProtKB-UniRule"/>
</dbReference>
<comment type="function">
    <text evidence="9">Catalyzes a mechanistically unusual reaction, the ATP-dependent insertion of CO2 between the N7 and N8 nitrogen atoms of 7,8-diaminopelargonic acid (DAPA, also called 7,8-diammoniononanoate) to form a ureido ring.</text>
</comment>
<comment type="cofactor">
    <cofactor evidence="9">
        <name>Mg(2+)</name>
        <dbReference type="ChEBI" id="CHEBI:18420"/>
    </cofactor>
</comment>
<organism evidence="10 11">
    <name type="scientific">Flavobacterium noncentrifugens</name>
    <dbReference type="NCBI Taxonomy" id="1128970"/>
    <lineage>
        <taxon>Bacteria</taxon>
        <taxon>Pseudomonadati</taxon>
        <taxon>Bacteroidota</taxon>
        <taxon>Flavobacteriia</taxon>
        <taxon>Flavobacteriales</taxon>
        <taxon>Flavobacteriaceae</taxon>
        <taxon>Flavobacterium</taxon>
    </lineage>
</organism>
<evidence type="ECO:0000256" key="1">
    <source>
        <dbReference type="ARBA" id="ARBA00022490"/>
    </source>
</evidence>
<gene>
    <name evidence="9" type="primary">bioD</name>
    <name evidence="10" type="ORF">SAMN04487935_0986</name>
</gene>
<keyword evidence="5 9" id="KW-0093">Biotin biosynthesis</keyword>
<dbReference type="SUPFAM" id="SSF52540">
    <property type="entry name" value="P-loop containing nucleoside triphosphate hydrolases"/>
    <property type="match status" value="1"/>
</dbReference>
<feature type="binding site" evidence="9">
    <location>
        <position position="76"/>
    </location>
    <ligand>
        <name>Mg(2+)</name>
        <dbReference type="ChEBI" id="CHEBI:18420"/>
    </ligand>
</feature>
<dbReference type="Gene3D" id="3.40.50.300">
    <property type="entry name" value="P-loop containing nucleotide triphosphate hydrolases"/>
    <property type="match status" value="1"/>
</dbReference>
<keyword evidence="11" id="KW-1185">Reference proteome</keyword>
<evidence type="ECO:0000313" key="10">
    <source>
        <dbReference type="EMBL" id="SDJ41059.1"/>
    </source>
</evidence>
<comment type="pathway">
    <text evidence="9">Cofactor biosynthesis; biotin biosynthesis; biotin from 7,8-diaminononanoate: step 1/2.</text>
</comment>
<dbReference type="PANTHER" id="PTHR43210:SF2">
    <property type="entry name" value="ATP-DEPENDENT DETHIOBIOTIN SYNTHETASE BIOD 2"/>
    <property type="match status" value="1"/>
</dbReference>
<dbReference type="UniPathway" id="UPA00078">
    <property type="reaction ID" value="UER00161"/>
</dbReference>
<comment type="subcellular location">
    <subcellularLocation>
        <location evidence="9">Cytoplasm</location>
    </subcellularLocation>
</comment>